<gene>
    <name evidence="2" type="primary">m150</name>
</gene>
<dbReference type="Proteomes" id="UP000155106">
    <property type="component" value="Segment"/>
</dbReference>
<organism evidence="2 3">
    <name type="scientific">Murid herpesvirus 1</name>
    <name type="common">MuHV-1</name>
    <name type="synonym">Mouse cytomegalovirus</name>
    <dbReference type="NCBI Taxonomy" id="10366"/>
    <lineage>
        <taxon>Viruses</taxon>
        <taxon>Duplodnaviria</taxon>
        <taxon>Heunggongvirae</taxon>
        <taxon>Peploviricota</taxon>
        <taxon>Herviviricetes</taxon>
        <taxon>Herpesvirales</taxon>
        <taxon>Orthoherpesviridae</taxon>
        <taxon>Betaherpesvirinae</taxon>
        <taxon>Muromegalovirus</taxon>
        <taxon>Muromegalovirus muridbeta1</taxon>
    </lineage>
</organism>
<protein>
    <submittedName>
        <fullName evidence="2">M150 protein</fullName>
    </submittedName>
</protein>
<dbReference type="EMBL" id="HE610451">
    <property type="protein sequence ID" value="CCE56651.1"/>
    <property type="molecule type" value="Genomic_DNA"/>
</dbReference>
<dbReference type="Pfam" id="PF11624">
    <property type="entry name" value="M157"/>
    <property type="match status" value="1"/>
</dbReference>
<dbReference type="InterPro" id="IPR021073">
    <property type="entry name" value="MuHV-1_M157"/>
</dbReference>
<keyword evidence="1" id="KW-0472">Membrane</keyword>
<dbReference type="Gene3D" id="2.60.40.2920">
    <property type="match status" value="1"/>
</dbReference>
<accession>H2A136</accession>
<dbReference type="Gene3D" id="3.30.500.30">
    <property type="match status" value="1"/>
</dbReference>
<organismHost>
    <name type="scientific">Mus musculus</name>
    <name type="common">Mouse</name>
    <dbReference type="NCBI Taxonomy" id="10090"/>
</organismHost>
<sequence>MRIPAVLSHSLSASVVMAVVRARTWGVILVWHFIVRNASAVAVVFSASIFSDTFVVGTISLNDSFPLVRIDGGGQIRERDPSVSDLTVNDPEVYFIREQRFHLTAFRRLLGQSAAVHNVTYECNFAPRLVECLVVYTADGVSVRSSTVTAWEKKKVVIADHPSDNLTKFTTDLDLSLLRNNDISIHGRWSSTRLKIMRLAAPEHLEVSFHVSVGRHGFFCCSVWSPAPLPFDVTVRGGGLRSVSLNASRRFFSDTVALLNDFTTSTFEPSDLVCVIRSSVGWTVTLTTPSHDEAKILRTATTTEREPAACGMELSLVTVVAIVSTFTVLKGVLCAYVFLRRDDAERAARRTDDRYRAASLDELTPTRHRQISARYVFGRPPGESSTDV</sequence>
<keyword evidence="1" id="KW-1133">Transmembrane helix</keyword>
<feature type="transmembrane region" description="Helical" evidence="1">
    <location>
        <begin position="314"/>
        <end position="339"/>
    </location>
</feature>
<proteinExistence type="predicted"/>
<evidence type="ECO:0000313" key="2">
    <source>
        <dbReference type="EMBL" id="CCE56651.1"/>
    </source>
</evidence>
<evidence type="ECO:0000313" key="3">
    <source>
        <dbReference type="Proteomes" id="UP000155106"/>
    </source>
</evidence>
<keyword evidence="1" id="KW-0812">Transmembrane</keyword>
<reference evidence="2 3" key="1">
    <citation type="journal article" date="2013" name="Virology">
        <title>The genome of murine cytomegalovirus is shaped by purifying selection and extensive recombination.</title>
        <authorList>
            <person name="Smith L.M."/>
            <person name="McWhorter A.R."/>
            <person name="Shellam G.R."/>
            <person name="Redwood A.J."/>
        </authorList>
    </citation>
    <scope>NUCLEOTIDE SEQUENCE [LARGE SCALE GENOMIC DNA]</scope>
    <source>
        <strain evidence="2">AA18d</strain>
    </source>
</reference>
<name>H2A136_MUHV1</name>
<evidence type="ECO:0000256" key="1">
    <source>
        <dbReference type="SAM" id="Phobius"/>
    </source>
</evidence>